<keyword evidence="3" id="KW-1185">Reference proteome</keyword>
<organism evidence="2 3">
    <name type="scientific">Penicillium nalgiovense</name>
    <dbReference type="NCBI Taxonomy" id="60175"/>
    <lineage>
        <taxon>Eukaryota</taxon>
        <taxon>Fungi</taxon>
        <taxon>Dikarya</taxon>
        <taxon>Ascomycota</taxon>
        <taxon>Pezizomycotina</taxon>
        <taxon>Eurotiomycetes</taxon>
        <taxon>Eurotiomycetidae</taxon>
        <taxon>Eurotiales</taxon>
        <taxon>Aspergillaceae</taxon>
        <taxon>Penicillium</taxon>
    </lineage>
</organism>
<evidence type="ECO:0000313" key="3">
    <source>
        <dbReference type="Proteomes" id="UP000191691"/>
    </source>
</evidence>
<comment type="caution">
    <text evidence="2">The sequence shown here is derived from an EMBL/GenBank/DDBJ whole genome shotgun (WGS) entry which is preliminary data.</text>
</comment>
<reference evidence="3" key="1">
    <citation type="journal article" date="2017" name="Nat. Microbiol.">
        <title>Global analysis of biosynthetic gene clusters reveals vast potential of secondary metabolite production in Penicillium species.</title>
        <authorList>
            <person name="Nielsen J.C."/>
            <person name="Grijseels S."/>
            <person name="Prigent S."/>
            <person name="Ji B."/>
            <person name="Dainat J."/>
            <person name="Nielsen K.F."/>
            <person name="Frisvad J.C."/>
            <person name="Workman M."/>
            <person name="Nielsen J."/>
        </authorList>
    </citation>
    <scope>NUCLEOTIDE SEQUENCE [LARGE SCALE GENOMIC DNA]</scope>
    <source>
        <strain evidence="3">IBT 13039</strain>
    </source>
</reference>
<dbReference type="EMBL" id="MOOB01000007">
    <property type="protein sequence ID" value="OQE92531.1"/>
    <property type="molecule type" value="Genomic_DNA"/>
</dbReference>
<proteinExistence type="predicted"/>
<feature type="compositionally biased region" description="Polar residues" evidence="1">
    <location>
        <begin position="1"/>
        <end position="28"/>
    </location>
</feature>
<sequence length="222" mass="25180">MGTDNSTNQAGDTKPNSQITNTGQQASLPTKYLDAKDVDSEEDKSDTKVDLNNADTRRTLETQGSNLPKLTQVMITNVPRRLKHNSKNLEQWVLRVKFALAQLRLEHLINSSVSRPAKGRHNYNRWVQWSRTVANWLYLQVDENIQEGLQQRRKICSKADALFDGIMKMVGESDNAVNSSAKVNNYDNQKTSDFEAVRQYIAAHQSHYHLLGSNLLPISSLR</sequence>
<feature type="compositionally biased region" description="Basic and acidic residues" evidence="1">
    <location>
        <begin position="45"/>
        <end position="60"/>
    </location>
</feature>
<name>A0A1V6YYM2_PENNA</name>
<protein>
    <submittedName>
        <fullName evidence="2">Uncharacterized protein</fullName>
    </submittedName>
</protein>
<evidence type="ECO:0000256" key="1">
    <source>
        <dbReference type="SAM" id="MobiDB-lite"/>
    </source>
</evidence>
<evidence type="ECO:0000313" key="2">
    <source>
        <dbReference type="EMBL" id="OQE92531.1"/>
    </source>
</evidence>
<dbReference type="OMA" id="HNYNRWV"/>
<dbReference type="Proteomes" id="UP000191691">
    <property type="component" value="Unassembled WGS sequence"/>
</dbReference>
<dbReference type="STRING" id="60175.A0A1V6YYM2"/>
<feature type="region of interest" description="Disordered" evidence="1">
    <location>
        <begin position="1"/>
        <end position="65"/>
    </location>
</feature>
<dbReference type="AlphaFoldDB" id="A0A1V6YYM2"/>
<accession>A0A1V6YYM2</accession>
<gene>
    <name evidence="2" type="ORF">PENNAL_c0007G06331</name>
</gene>